<dbReference type="Proteomes" id="UP001497453">
    <property type="component" value="Chromosome 5"/>
</dbReference>
<gene>
    <name evidence="7" type="ORF">GFSPODELE1_LOCUS7317</name>
</gene>
<keyword evidence="8" id="KW-1185">Reference proteome</keyword>
<feature type="compositionally biased region" description="Polar residues" evidence="5">
    <location>
        <begin position="1150"/>
        <end position="1166"/>
    </location>
</feature>
<feature type="compositionally biased region" description="Low complexity" evidence="5">
    <location>
        <begin position="349"/>
        <end position="411"/>
    </location>
</feature>
<keyword evidence="4 6" id="KW-0472">Membrane</keyword>
<evidence type="ECO:0000313" key="7">
    <source>
        <dbReference type="EMBL" id="CAL1709357.1"/>
    </source>
</evidence>
<feature type="compositionally biased region" description="Polar residues" evidence="5">
    <location>
        <begin position="876"/>
        <end position="895"/>
    </location>
</feature>
<feature type="region of interest" description="Disordered" evidence="5">
    <location>
        <begin position="635"/>
        <end position="684"/>
    </location>
</feature>
<sequence>MARSIVTSSISRRNCYGVENHCPYSSNSSARISRKSGMSPLLLGSGRPWSHTSPAPLLAHHLTCGWSHQWILLRVTILVDGFRPLYVVPIFLLSRARLSQSFRPKLPCQRGCFVSWYLMMLFFLLALSRQVEGAALQLRPTPVMAVVTPPPVPFTRIHVAYPRQLSSSATPTSGESATTITSGDSGTSTEVPTSADSSFSTSDLTTDVSVSITSDFPTSVSTLDPTTSVGISVSISISVGPSSEPTSETPSSAPSSEPTSQPPTSGPPSSEPTSQPPSSEPSSQPTSEPPTSEPTSSPSTSEPPPSSTPPSSSFSVSPTSLPPSSPPTSIPPSSIPPSSAPSTAPSPQPTSDLSSSTLSSSNTMTATTPPVSITTSSSTTLTFTSSSESFSLSSSPSEPPATSTSTQSASSGLFSFTSDFSTSIISKTDLPVSSPVVTSSWGTRSSNIPSVSISTFTSEAFVTTSSPLSVSPSVFVTSSPSTSTLSVSSTSMLVETSDLVSSVLPSVSPTPFSSLTVTATFSSDSPSVIVSSSLFSSPSLSTSFTPIFPTISELSSFTPISSSSSDVSSSSFSAPLTSSSTSSVSSSTILSTSNSETSHPTFSSSDISISTSISADPSTITSSAVSASSTLLPSSASSLSPTSSPESFPTSLESSTISSGFSTTSSDGPAATSTSNTSSRPVLQPSGSFPLSVISDETSTSSTSVVHSHFSTMFTTIVLTSTFTNQGSTGVTTVTSIVATGTLIPNSDSTNGNIFDHNPGAIAGVVIGIVAFVALLACWLFIARRRHHLRIREAELAALSGGTSGLGRSGLGGTRTLILDDDDRDDILRNPPDSPMEERPGPVVALRGGEYSRTNSELPEHQDIESPDNPPGDAISDTSNHTHLGSSHDVGSTEQDALMGNSPRLDVAEIEPLPVARRAMSARSRASSGMSGPDPAAWLSNRDIPYVPVNTVSPQLSSPGFGQSSSEERMATMSFASRSSDMLHLLASPDVAYASGNTSGSGSHGSGSGDRMSMSVLPYAGGSGSSGNGHSAAGGSSSGHGGSSSQGHGTSSAGSHSRGVPFPEGRKSPGPSSLLPSQTQMPPTAFRPVDDDKKGRRRSFLGRSLKWRIRSGRLSDVSSTSSVSNYSTKSPTPTTPSFADGRPVGGDDPSTVTPQPHLSRGSSISRPFSATLGNLPSFAHPSFRLPGSAIPEDGVPSGSPRWPSFEVPDLPSPALTERSSQNAPEGLLDPRLGLHLGTGGVESTAAISLRDDQDYSRPIGGLVNNRMYSTTTFHTLDTRDSRPTTRRNSAESRGTGGAGAETDRAQEGS</sequence>
<dbReference type="InterPro" id="IPR051694">
    <property type="entry name" value="Immunoregulatory_rcpt-like"/>
</dbReference>
<dbReference type="CDD" id="cd12087">
    <property type="entry name" value="TM_EGFR-like"/>
    <property type="match status" value="1"/>
</dbReference>
<feature type="compositionally biased region" description="Polar residues" evidence="5">
    <location>
        <begin position="671"/>
        <end position="684"/>
    </location>
</feature>
<evidence type="ECO:0000313" key="8">
    <source>
        <dbReference type="Proteomes" id="UP001497453"/>
    </source>
</evidence>
<feature type="region of interest" description="Disordered" evidence="5">
    <location>
        <begin position="1269"/>
        <end position="1309"/>
    </location>
</feature>
<feature type="region of interest" description="Disordered" evidence="5">
    <location>
        <begin position="1113"/>
        <end position="1166"/>
    </location>
</feature>
<feature type="region of interest" description="Disordered" evidence="5">
    <location>
        <begin position="576"/>
        <end position="606"/>
    </location>
</feature>
<feature type="region of interest" description="Disordered" evidence="5">
    <location>
        <begin position="996"/>
        <end position="1097"/>
    </location>
</feature>
<organism evidence="7 8">
    <name type="scientific">Somion occarium</name>
    <dbReference type="NCBI Taxonomy" id="3059160"/>
    <lineage>
        <taxon>Eukaryota</taxon>
        <taxon>Fungi</taxon>
        <taxon>Dikarya</taxon>
        <taxon>Basidiomycota</taxon>
        <taxon>Agaricomycotina</taxon>
        <taxon>Agaricomycetes</taxon>
        <taxon>Polyporales</taxon>
        <taxon>Cerrenaceae</taxon>
        <taxon>Somion</taxon>
    </lineage>
</organism>
<evidence type="ECO:0000256" key="5">
    <source>
        <dbReference type="SAM" id="MobiDB-lite"/>
    </source>
</evidence>
<feature type="compositionally biased region" description="Low complexity" evidence="5">
    <location>
        <begin position="1045"/>
        <end position="1059"/>
    </location>
</feature>
<feature type="compositionally biased region" description="Low complexity" evidence="5">
    <location>
        <begin position="309"/>
        <end position="319"/>
    </location>
</feature>
<keyword evidence="2 6" id="KW-0812">Transmembrane</keyword>
<keyword evidence="3 6" id="KW-1133">Transmembrane helix</keyword>
<feature type="compositionally biased region" description="Pro residues" evidence="5">
    <location>
        <begin position="320"/>
        <end position="348"/>
    </location>
</feature>
<comment type="subcellular location">
    <subcellularLocation>
        <location evidence="1">Membrane</location>
        <topology evidence="1">Single-pass membrane protein</topology>
    </subcellularLocation>
</comment>
<feature type="compositionally biased region" description="Low complexity" evidence="5">
    <location>
        <begin position="238"/>
        <end position="259"/>
    </location>
</feature>
<feature type="region of interest" description="Disordered" evidence="5">
    <location>
        <begin position="238"/>
        <end position="411"/>
    </location>
</feature>
<accession>A0ABP1DQD6</accession>
<proteinExistence type="predicted"/>
<evidence type="ECO:0000256" key="1">
    <source>
        <dbReference type="ARBA" id="ARBA00004167"/>
    </source>
</evidence>
<feature type="region of interest" description="Disordered" evidence="5">
    <location>
        <begin position="810"/>
        <end position="898"/>
    </location>
</feature>
<reference evidence="8" key="1">
    <citation type="submission" date="2024-04" db="EMBL/GenBank/DDBJ databases">
        <authorList>
            <person name="Shaw F."/>
            <person name="Minotto A."/>
        </authorList>
    </citation>
    <scope>NUCLEOTIDE SEQUENCE [LARGE SCALE GENOMIC DNA]</scope>
</reference>
<name>A0ABP1DQD6_9APHY</name>
<evidence type="ECO:0000256" key="6">
    <source>
        <dbReference type="SAM" id="Phobius"/>
    </source>
</evidence>
<feature type="compositionally biased region" description="Polar residues" evidence="5">
    <location>
        <begin position="165"/>
        <end position="175"/>
    </location>
</feature>
<dbReference type="PANTHER" id="PTHR15549">
    <property type="entry name" value="PAIRED IMMUNOGLOBULIN-LIKE TYPE 2 RECEPTOR"/>
    <property type="match status" value="1"/>
</dbReference>
<feature type="compositionally biased region" description="Low complexity" evidence="5">
    <location>
        <begin position="635"/>
        <end position="666"/>
    </location>
</feature>
<dbReference type="PRINTS" id="PR01217">
    <property type="entry name" value="PRICHEXTENSN"/>
</dbReference>
<feature type="compositionally biased region" description="Pro residues" evidence="5">
    <location>
        <begin position="260"/>
        <end position="279"/>
    </location>
</feature>
<feature type="region of interest" description="Disordered" evidence="5">
    <location>
        <begin position="1184"/>
        <end position="1229"/>
    </location>
</feature>
<feature type="compositionally biased region" description="Polar residues" evidence="5">
    <location>
        <begin position="1070"/>
        <end position="1082"/>
    </location>
</feature>
<feature type="compositionally biased region" description="Low complexity" evidence="5">
    <location>
        <begin position="919"/>
        <end position="932"/>
    </location>
</feature>
<dbReference type="EMBL" id="OZ037948">
    <property type="protein sequence ID" value="CAL1709357.1"/>
    <property type="molecule type" value="Genomic_DNA"/>
</dbReference>
<protein>
    <recommendedName>
        <fullName evidence="9">Transmembrane protein</fullName>
    </recommendedName>
</protein>
<evidence type="ECO:0008006" key="9">
    <source>
        <dbReference type="Google" id="ProtNLM"/>
    </source>
</evidence>
<feature type="region of interest" description="Disordered" evidence="5">
    <location>
        <begin position="165"/>
        <end position="203"/>
    </location>
</feature>
<evidence type="ECO:0000256" key="4">
    <source>
        <dbReference type="ARBA" id="ARBA00023136"/>
    </source>
</evidence>
<feature type="region of interest" description="Disordered" evidence="5">
    <location>
        <begin position="919"/>
        <end position="940"/>
    </location>
</feature>
<feature type="compositionally biased region" description="Low complexity" evidence="5">
    <location>
        <begin position="176"/>
        <end position="203"/>
    </location>
</feature>
<evidence type="ECO:0000256" key="3">
    <source>
        <dbReference type="ARBA" id="ARBA00022989"/>
    </source>
</evidence>
<evidence type="ECO:0000256" key="2">
    <source>
        <dbReference type="ARBA" id="ARBA00022692"/>
    </source>
</evidence>
<feature type="compositionally biased region" description="Low complexity" evidence="5">
    <location>
        <begin position="1113"/>
        <end position="1137"/>
    </location>
</feature>
<feature type="transmembrane region" description="Helical" evidence="6">
    <location>
        <begin position="761"/>
        <end position="782"/>
    </location>
</feature>